<dbReference type="InterPro" id="IPR006501">
    <property type="entry name" value="Pectinesterase_inhib_dom"/>
</dbReference>
<dbReference type="CDD" id="cd15800">
    <property type="entry name" value="PMEI-like_2"/>
    <property type="match status" value="1"/>
</dbReference>
<dbReference type="Pfam" id="PF04043">
    <property type="entry name" value="PMEI"/>
    <property type="match status" value="1"/>
</dbReference>
<sequence length="195" mass="20982">MSARYEGTSNLSSSSSEDDDIFEAHKRLITQAIYRNNQVILKHPSEESDKGKHQGSIPGHIVINRNREAADHNRIRHIPVVGEKGMIGMVSIGDVVRAVAKLKAEPETSSTVSQSLGVCRANFDSAVDSLRGAAKNLKEAASHADLMNNLSAATAFVETCNDAFAERRLNSPVAETTELLGKLVSNCLDLGSALQ</sequence>
<gene>
    <name evidence="2" type="ORF">ZIOFF_006452</name>
</gene>
<dbReference type="NCBIfam" id="TIGR01614">
    <property type="entry name" value="PME_inhib"/>
    <property type="match status" value="1"/>
</dbReference>
<dbReference type="Gene3D" id="1.20.140.40">
    <property type="entry name" value="Invertase/pectin methylesterase inhibitor family protein"/>
    <property type="match status" value="1"/>
</dbReference>
<evidence type="ECO:0000313" key="2">
    <source>
        <dbReference type="EMBL" id="KAG6532603.1"/>
    </source>
</evidence>
<name>A0A8J5M539_ZINOF</name>
<dbReference type="SUPFAM" id="SSF54631">
    <property type="entry name" value="CBS-domain pair"/>
    <property type="match status" value="1"/>
</dbReference>
<comment type="caution">
    <text evidence="2">The sequence shown here is derived from an EMBL/GenBank/DDBJ whole genome shotgun (WGS) entry which is preliminary data.</text>
</comment>
<dbReference type="SMART" id="SM00856">
    <property type="entry name" value="PMEI"/>
    <property type="match status" value="1"/>
</dbReference>
<dbReference type="EMBL" id="JACMSC010000002">
    <property type="protein sequence ID" value="KAG6532603.1"/>
    <property type="molecule type" value="Genomic_DNA"/>
</dbReference>
<dbReference type="AlphaFoldDB" id="A0A8J5M539"/>
<protein>
    <recommendedName>
        <fullName evidence="1">Pectinesterase inhibitor domain-containing protein</fullName>
    </recommendedName>
</protein>
<dbReference type="InterPro" id="IPR035513">
    <property type="entry name" value="Invertase/methylesterase_inhib"/>
</dbReference>
<dbReference type="Proteomes" id="UP000734854">
    <property type="component" value="Unassembled WGS sequence"/>
</dbReference>
<accession>A0A8J5M539</accession>
<evidence type="ECO:0000259" key="1">
    <source>
        <dbReference type="SMART" id="SM00856"/>
    </source>
</evidence>
<dbReference type="InterPro" id="IPR046342">
    <property type="entry name" value="CBS_dom_sf"/>
</dbReference>
<proteinExistence type="predicted"/>
<dbReference type="SUPFAM" id="SSF101148">
    <property type="entry name" value="Plant invertase/pectin methylesterase inhibitor"/>
    <property type="match status" value="1"/>
</dbReference>
<keyword evidence="3" id="KW-1185">Reference proteome</keyword>
<feature type="domain" description="Pectinesterase inhibitor" evidence="1">
    <location>
        <begin position="52"/>
        <end position="190"/>
    </location>
</feature>
<dbReference type="GO" id="GO:0004857">
    <property type="term" value="F:enzyme inhibitor activity"/>
    <property type="evidence" value="ECO:0007669"/>
    <property type="project" value="InterPro"/>
</dbReference>
<evidence type="ECO:0000313" key="3">
    <source>
        <dbReference type="Proteomes" id="UP000734854"/>
    </source>
</evidence>
<reference evidence="2 3" key="1">
    <citation type="submission" date="2020-08" db="EMBL/GenBank/DDBJ databases">
        <title>Plant Genome Project.</title>
        <authorList>
            <person name="Zhang R.-G."/>
        </authorList>
    </citation>
    <scope>NUCLEOTIDE SEQUENCE [LARGE SCALE GENOMIC DNA]</scope>
    <source>
        <tissue evidence="2">Rhizome</tissue>
    </source>
</reference>
<organism evidence="2 3">
    <name type="scientific">Zingiber officinale</name>
    <name type="common">Ginger</name>
    <name type="synonym">Amomum zingiber</name>
    <dbReference type="NCBI Taxonomy" id="94328"/>
    <lineage>
        <taxon>Eukaryota</taxon>
        <taxon>Viridiplantae</taxon>
        <taxon>Streptophyta</taxon>
        <taxon>Embryophyta</taxon>
        <taxon>Tracheophyta</taxon>
        <taxon>Spermatophyta</taxon>
        <taxon>Magnoliopsida</taxon>
        <taxon>Liliopsida</taxon>
        <taxon>Zingiberales</taxon>
        <taxon>Zingiberaceae</taxon>
        <taxon>Zingiber</taxon>
    </lineage>
</organism>